<name>A0A8J6DBJ7_9ROSI</name>
<dbReference type="AlphaFoldDB" id="A0A8J6DBJ7"/>
<evidence type="ECO:0000313" key="2">
    <source>
        <dbReference type="Proteomes" id="UP000701853"/>
    </source>
</evidence>
<gene>
    <name evidence="1" type="ORF">CXB51_007409</name>
</gene>
<evidence type="ECO:0000313" key="1">
    <source>
        <dbReference type="EMBL" id="KAG8498383.1"/>
    </source>
</evidence>
<dbReference type="Proteomes" id="UP000701853">
    <property type="component" value="Chromosome 3"/>
</dbReference>
<accession>A0A8J6DBJ7</accession>
<keyword evidence="2" id="KW-1185">Reference proteome</keyword>
<sequence>MDSLCESNRKGNLLSDPSTKKKDMVLRKGFIESKGVSEVGFTDRDLSFLEGDIKKSVVNGIPAIDFSSKVHKLLVNDMSTFVIIKLLGRNIGFVALQIKVYGL</sequence>
<proteinExistence type="predicted"/>
<comment type="caution">
    <text evidence="1">The sequence shown here is derived from an EMBL/GenBank/DDBJ whole genome shotgun (WGS) entry which is preliminary data.</text>
</comment>
<dbReference type="OrthoDB" id="1002474at2759"/>
<protein>
    <submittedName>
        <fullName evidence="1">Uncharacterized protein</fullName>
    </submittedName>
</protein>
<reference evidence="1 2" key="1">
    <citation type="journal article" date="2021" name="bioRxiv">
        <title>The Gossypium anomalum genome as a resource for cotton improvement and evolutionary analysis of hybrid incompatibility.</title>
        <authorList>
            <person name="Grover C.E."/>
            <person name="Yuan D."/>
            <person name="Arick M.A."/>
            <person name="Miller E.R."/>
            <person name="Hu G."/>
            <person name="Peterson D.G."/>
            <person name="Wendel J.F."/>
            <person name="Udall J.A."/>
        </authorList>
    </citation>
    <scope>NUCLEOTIDE SEQUENCE [LARGE SCALE GENOMIC DNA]</scope>
    <source>
        <strain evidence="1">JFW-Udall</strain>
        <tissue evidence="1">Leaf</tissue>
    </source>
</reference>
<dbReference type="EMBL" id="JAHUZN010000003">
    <property type="protein sequence ID" value="KAG8498383.1"/>
    <property type="molecule type" value="Genomic_DNA"/>
</dbReference>
<organism evidence="1 2">
    <name type="scientific">Gossypium anomalum</name>
    <dbReference type="NCBI Taxonomy" id="47600"/>
    <lineage>
        <taxon>Eukaryota</taxon>
        <taxon>Viridiplantae</taxon>
        <taxon>Streptophyta</taxon>
        <taxon>Embryophyta</taxon>
        <taxon>Tracheophyta</taxon>
        <taxon>Spermatophyta</taxon>
        <taxon>Magnoliopsida</taxon>
        <taxon>eudicotyledons</taxon>
        <taxon>Gunneridae</taxon>
        <taxon>Pentapetalae</taxon>
        <taxon>rosids</taxon>
        <taxon>malvids</taxon>
        <taxon>Malvales</taxon>
        <taxon>Malvaceae</taxon>
        <taxon>Malvoideae</taxon>
        <taxon>Gossypium</taxon>
    </lineage>
</organism>